<dbReference type="RefSeq" id="WP_025458202.1">
    <property type="nucleotide sequence ID" value="NZ_CAUJPR010000049.1"/>
</dbReference>
<proteinExistence type="predicted"/>
<keyword evidence="4 5" id="KW-0472">Membrane</keyword>
<gene>
    <name evidence="7" type="ORF">NCTC10616_00229</name>
</gene>
<keyword evidence="8" id="KW-1185">Reference proteome</keyword>
<dbReference type="Proteomes" id="UP000254193">
    <property type="component" value="Unassembled WGS sequence"/>
</dbReference>
<evidence type="ECO:0000256" key="2">
    <source>
        <dbReference type="ARBA" id="ARBA00022692"/>
    </source>
</evidence>
<evidence type="ECO:0000256" key="3">
    <source>
        <dbReference type="ARBA" id="ARBA00022989"/>
    </source>
</evidence>
<dbReference type="EMBL" id="UGRO01000002">
    <property type="protein sequence ID" value="SUA16589.1"/>
    <property type="molecule type" value="Genomic_DNA"/>
</dbReference>
<dbReference type="AlphaFoldDB" id="A0A378VID1"/>
<name>A0A378VID1_NEILA</name>
<sequence>MTTENQNNASITNTSSAGNGISKRLVAALLAIFLGCLGAHKFYLGINKVGLIYLLVSILGSFLLIPILVISVLSLIDGIKYLMCSDEEFERVYVQGKKAWF</sequence>
<evidence type="ECO:0000256" key="1">
    <source>
        <dbReference type="ARBA" id="ARBA00004141"/>
    </source>
</evidence>
<feature type="domain" description="TM2" evidence="6">
    <location>
        <begin position="23"/>
        <end position="67"/>
    </location>
</feature>
<evidence type="ECO:0000256" key="4">
    <source>
        <dbReference type="ARBA" id="ARBA00023136"/>
    </source>
</evidence>
<evidence type="ECO:0000259" key="6">
    <source>
        <dbReference type="Pfam" id="PF05154"/>
    </source>
</evidence>
<organism evidence="7 8">
    <name type="scientific">Neisseria lactamica</name>
    <dbReference type="NCBI Taxonomy" id="486"/>
    <lineage>
        <taxon>Bacteria</taxon>
        <taxon>Pseudomonadati</taxon>
        <taxon>Pseudomonadota</taxon>
        <taxon>Betaproteobacteria</taxon>
        <taxon>Neisseriales</taxon>
        <taxon>Neisseriaceae</taxon>
        <taxon>Neisseria</taxon>
    </lineage>
</organism>
<evidence type="ECO:0000313" key="8">
    <source>
        <dbReference type="Proteomes" id="UP000254193"/>
    </source>
</evidence>
<protein>
    <submittedName>
        <fullName evidence="7">TM2 domain</fullName>
    </submittedName>
</protein>
<comment type="subcellular location">
    <subcellularLocation>
        <location evidence="1">Membrane</location>
        <topology evidence="1">Multi-pass membrane protein</topology>
    </subcellularLocation>
</comment>
<feature type="transmembrane region" description="Helical" evidence="5">
    <location>
        <begin position="50"/>
        <end position="76"/>
    </location>
</feature>
<dbReference type="InterPro" id="IPR007829">
    <property type="entry name" value="TM2"/>
</dbReference>
<dbReference type="Pfam" id="PF05154">
    <property type="entry name" value="TM2"/>
    <property type="match status" value="1"/>
</dbReference>
<accession>A0A378VID1</accession>
<keyword evidence="3 5" id="KW-1133">Transmembrane helix</keyword>
<reference evidence="7 8" key="1">
    <citation type="submission" date="2018-06" db="EMBL/GenBank/DDBJ databases">
        <authorList>
            <consortium name="Pathogen Informatics"/>
            <person name="Doyle S."/>
        </authorList>
    </citation>
    <scope>NUCLEOTIDE SEQUENCE [LARGE SCALE GENOMIC DNA]</scope>
    <source>
        <strain evidence="7 8">NCTC10616</strain>
    </source>
</reference>
<keyword evidence="2 5" id="KW-0812">Transmembrane</keyword>
<feature type="transmembrane region" description="Helical" evidence="5">
    <location>
        <begin position="25"/>
        <end position="44"/>
    </location>
</feature>
<evidence type="ECO:0000313" key="7">
    <source>
        <dbReference type="EMBL" id="SUA16589.1"/>
    </source>
</evidence>
<dbReference type="GO" id="GO:0016020">
    <property type="term" value="C:membrane"/>
    <property type="evidence" value="ECO:0007669"/>
    <property type="project" value="UniProtKB-SubCell"/>
</dbReference>
<evidence type="ECO:0000256" key="5">
    <source>
        <dbReference type="SAM" id="Phobius"/>
    </source>
</evidence>